<dbReference type="Pfam" id="PF13302">
    <property type="entry name" value="Acetyltransf_3"/>
    <property type="match status" value="1"/>
</dbReference>
<dbReference type="GO" id="GO:0016051">
    <property type="term" value="P:carbohydrate biosynthetic process"/>
    <property type="evidence" value="ECO:0007669"/>
    <property type="project" value="InterPro"/>
</dbReference>
<dbReference type="InterPro" id="IPR013132">
    <property type="entry name" value="PseI/NeuA/B-like_N"/>
</dbReference>
<protein>
    <submittedName>
        <fullName evidence="3">Pseudaminic acid synthase</fullName>
        <ecNumber evidence="3">2.5.1.97</ecNumber>
    </submittedName>
</protein>
<sequence length="520" mass="58495">MFHIFEKIAMDETYIIAEISANHGGSIENALELVRQSAKAGADCVKIQTYTADSLTIDCNNQYFRIQGGLWDGCKLYDLYQEAGTPYEWQGRIKEECEKCGVDFLSTPFDNDAVDFLESLGAEAYKIASFELVDIPLIEYAASKGKPMIISTGMGSLEEIQDAIDACQRGGNDQIVLLKCCSEYPAPWEDMHLRNIPDMKQRFRLPIGLSDHSAGSLGAVVGVTLGACVVEKHIKLPDVESADSKFSMEITEFAQMVKDVRNAKLIAKGPDYSLTEGEEASTVFRRSLFAVKDIKAGELLSAENVRSIRPGYGIKPKYLETVVSRKSCIDIKRGEPINEELLGKLKDGFMEDIFLRYAVQEDAEFLFNLVNDCECRGNSFNPQKITWKEHMDWFRGILLSGTQKQYILMDGITPVGQGRLEASGETCRISYSIIPERRGCGYGKALIKLLNNAAVKDFQECNCCFGEVLKENIASQKIFEELGYTAEERDKYFRYHKRIEYCKIDQEFNKKIRGGITIKQ</sequence>
<reference evidence="3" key="1">
    <citation type="submission" date="2018-10" db="EMBL/GenBank/DDBJ databases">
        <title>Schaedlerella arabinophila gen. nov. sp. nov., isolated from the mouse intestinal tract and comparative analysis with the genome of the closely related altered Schaedler flora strain ASF502.</title>
        <authorList>
            <person name="Miyake S."/>
            <person name="Soh M."/>
            <person name="Seedorf H."/>
        </authorList>
    </citation>
    <scope>NUCLEOTIDE SEQUENCE [LARGE SCALE GENOMIC DNA]</scope>
    <source>
        <strain evidence="3">DSM 106076</strain>
    </source>
</reference>
<dbReference type="InterPro" id="IPR013974">
    <property type="entry name" value="SAF"/>
</dbReference>
<dbReference type="AlphaFoldDB" id="A0A3R8JN37"/>
<dbReference type="Proteomes" id="UP000274920">
    <property type="component" value="Unassembled WGS sequence"/>
</dbReference>
<dbReference type="InterPro" id="IPR016181">
    <property type="entry name" value="Acyl_CoA_acyltransferase"/>
</dbReference>
<dbReference type="PANTHER" id="PTHR42966">
    <property type="entry name" value="N-ACETYLNEURAMINATE SYNTHASE"/>
    <property type="match status" value="1"/>
</dbReference>
<dbReference type="InterPro" id="IPR013785">
    <property type="entry name" value="Aldolase_TIM"/>
</dbReference>
<dbReference type="InterPro" id="IPR000182">
    <property type="entry name" value="GNAT_dom"/>
</dbReference>
<dbReference type="InterPro" id="IPR020030">
    <property type="entry name" value="Pseudaminic_synth_PseI"/>
</dbReference>
<evidence type="ECO:0000313" key="4">
    <source>
        <dbReference type="Proteomes" id="UP000274920"/>
    </source>
</evidence>
<dbReference type="Pfam" id="PF03102">
    <property type="entry name" value="NeuB"/>
    <property type="match status" value="1"/>
</dbReference>
<name>A0A3R8JN37_9FIRM</name>
<dbReference type="InterPro" id="IPR006190">
    <property type="entry name" value="SAF_AFP_Neu5Ac"/>
</dbReference>
<dbReference type="Pfam" id="PF08666">
    <property type="entry name" value="SAF"/>
    <property type="match status" value="1"/>
</dbReference>
<dbReference type="GO" id="GO:0047444">
    <property type="term" value="F:N-acylneuraminate-9-phosphate synthase activity"/>
    <property type="evidence" value="ECO:0007669"/>
    <property type="project" value="TreeGrafter"/>
</dbReference>
<dbReference type="SUPFAM" id="SSF55729">
    <property type="entry name" value="Acyl-CoA N-acyltransferases (Nat)"/>
    <property type="match status" value="1"/>
</dbReference>
<dbReference type="Gene3D" id="3.90.1210.10">
    <property type="entry name" value="Antifreeze-like/N-acetylneuraminic acid synthase C-terminal domain"/>
    <property type="match status" value="1"/>
</dbReference>
<dbReference type="PROSITE" id="PS50844">
    <property type="entry name" value="AFP_LIKE"/>
    <property type="match status" value="1"/>
</dbReference>
<proteinExistence type="predicted"/>
<evidence type="ECO:0000313" key="3">
    <source>
        <dbReference type="EMBL" id="RRK32586.1"/>
    </source>
</evidence>
<dbReference type="SUPFAM" id="SSF51569">
    <property type="entry name" value="Aldolase"/>
    <property type="match status" value="1"/>
</dbReference>
<accession>A0A3R8JN37</accession>
<dbReference type="InterPro" id="IPR036732">
    <property type="entry name" value="AFP_Neu5c_C_sf"/>
</dbReference>
<evidence type="ECO:0000259" key="2">
    <source>
        <dbReference type="PROSITE" id="PS51186"/>
    </source>
</evidence>
<dbReference type="EC" id="2.5.1.97" evidence="3"/>
<evidence type="ECO:0000259" key="1">
    <source>
        <dbReference type="PROSITE" id="PS50844"/>
    </source>
</evidence>
<dbReference type="Gene3D" id="3.20.20.70">
    <property type="entry name" value="Aldolase class I"/>
    <property type="match status" value="1"/>
</dbReference>
<keyword evidence="3" id="KW-0808">Transferase</keyword>
<dbReference type="GO" id="GO:0016747">
    <property type="term" value="F:acyltransferase activity, transferring groups other than amino-acyl groups"/>
    <property type="evidence" value="ECO:0007669"/>
    <property type="project" value="InterPro"/>
</dbReference>
<organism evidence="3 4">
    <name type="scientific">Schaedlerella arabinosiphila</name>
    <dbReference type="NCBI Taxonomy" id="2044587"/>
    <lineage>
        <taxon>Bacteria</taxon>
        <taxon>Bacillati</taxon>
        <taxon>Bacillota</taxon>
        <taxon>Clostridia</taxon>
        <taxon>Lachnospirales</taxon>
        <taxon>Lachnospiraceae</taxon>
        <taxon>Schaedlerella</taxon>
    </lineage>
</organism>
<dbReference type="EMBL" id="RHJS01000002">
    <property type="protein sequence ID" value="RRK32586.1"/>
    <property type="molecule type" value="Genomic_DNA"/>
</dbReference>
<dbReference type="SUPFAM" id="SSF51269">
    <property type="entry name" value="AFP III-like domain"/>
    <property type="match status" value="1"/>
</dbReference>
<feature type="domain" description="N-acetyltransferase" evidence="2">
    <location>
        <begin position="353"/>
        <end position="505"/>
    </location>
</feature>
<dbReference type="RefSeq" id="WP_125128046.1">
    <property type="nucleotide sequence ID" value="NZ_RHJS01000002.1"/>
</dbReference>
<dbReference type="CDD" id="cd11615">
    <property type="entry name" value="SAF_NeuB_like"/>
    <property type="match status" value="1"/>
</dbReference>
<dbReference type="PANTHER" id="PTHR42966:SF2">
    <property type="entry name" value="PSEUDAMINIC ACID SYNTHASE"/>
    <property type="match status" value="1"/>
</dbReference>
<feature type="domain" description="AFP-like" evidence="1">
    <location>
        <begin position="287"/>
        <end position="345"/>
    </location>
</feature>
<keyword evidence="4" id="KW-1185">Reference proteome</keyword>
<dbReference type="NCBIfam" id="TIGR03586">
    <property type="entry name" value="PseI"/>
    <property type="match status" value="1"/>
</dbReference>
<dbReference type="InterPro" id="IPR051690">
    <property type="entry name" value="PseI-like"/>
</dbReference>
<dbReference type="Gene3D" id="3.40.630.30">
    <property type="match status" value="1"/>
</dbReference>
<dbReference type="PROSITE" id="PS51186">
    <property type="entry name" value="GNAT"/>
    <property type="match status" value="1"/>
</dbReference>
<dbReference type="InterPro" id="IPR057736">
    <property type="entry name" value="SAF_PseI/NeuA/NeuB"/>
</dbReference>
<comment type="caution">
    <text evidence="3">The sequence shown here is derived from an EMBL/GenBank/DDBJ whole genome shotgun (WGS) entry which is preliminary data.</text>
</comment>
<gene>
    <name evidence="3" type="primary">pseI</name>
    <name evidence="3" type="ORF">EBB54_15410</name>
</gene>
<dbReference type="SMART" id="SM00858">
    <property type="entry name" value="SAF"/>
    <property type="match status" value="1"/>
</dbReference>